<dbReference type="Pfam" id="PF02222">
    <property type="entry name" value="ATP-grasp"/>
    <property type="match status" value="1"/>
</dbReference>
<dbReference type="PANTHER" id="PTHR43585:SF2">
    <property type="entry name" value="ATP-GRASP ENZYME FSQD"/>
    <property type="match status" value="1"/>
</dbReference>
<comment type="caution">
    <text evidence="7">The sequence shown here is derived from an EMBL/GenBank/DDBJ whole genome shotgun (WGS) entry which is preliminary data.</text>
</comment>
<evidence type="ECO:0000256" key="5">
    <source>
        <dbReference type="PROSITE-ProRule" id="PRU00409"/>
    </source>
</evidence>
<keyword evidence="1" id="KW-0436">Ligase</keyword>
<keyword evidence="2 5" id="KW-0547">Nucleotide-binding</keyword>
<dbReference type="InterPro" id="IPR013815">
    <property type="entry name" value="ATP_grasp_subdomain_1"/>
</dbReference>
<accession>A0ABR9EG03</accession>
<dbReference type="Gene3D" id="3.30.1490.20">
    <property type="entry name" value="ATP-grasp fold, A domain"/>
    <property type="match status" value="1"/>
</dbReference>
<dbReference type="Gene3D" id="3.30.470.20">
    <property type="entry name" value="ATP-grasp fold, B domain"/>
    <property type="match status" value="1"/>
</dbReference>
<dbReference type="InterPro" id="IPR052032">
    <property type="entry name" value="ATP-dep_AA_Ligase"/>
</dbReference>
<proteinExistence type="predicted"/>
<evidence type="ECO:0000256" key="3">
    <source>
        <dbReference type="ARBA" id="ARBA00022755"/>
    </source>
</evidence>
<sequence length="394" mass="44580">MLVDKYEILHILTANNTPVVAHPRVRLYRFDDYFNNGEVELEALEIISSNSDISILGIAEGDVLRVSACKEALSDPHVTVADTMLFRNKLMMKRAVAQSGFHVPEFAPVSQPFDIIKFIEKHGYPVVLKPVSGSGGTNTFVIKSKAQLRGVLNAKLFNYKELSESFMIETFVAGDMYHIDGIVNNNKVELLYVSRYRASCLSYHYGNSLSGHTLDDSHPLYERLKNATNVLVDVFPFQGITPFHLELFETPDDDIVFCEMACRVGGGPIMETLEVATGNRLDELAFKGQIVPEFRDSLRRCGSNMRCAAGWVVVPPQAGLLSVFPNELPFEWVERYYPNAEVGQTYSKANNDSDHIMRFIITGKDYVEVSERLDEVEQWLDQNVVWQFQQVQNF</sequence>
<evidence type="ECO:0000313" key="7">
    <source>
        <dbReference type="EMBL" id="MBE0369938.1"/>
    </source>
</evidence>
<keyword evidence="8" id="KW-1185">Reference proteome</keyword>
<feature type="domain" description="ATP-grasp" evidence="6">
    <location>
        <begin position="93"/>
        <end position="290"/>
    </location>
</feature>
<keyword evidence="4 5" id="KW-0067">ATP-binding</keyword>
<reference evidence="7 8" key="1">
    <citation type="submission" date="2015-03" db="EMBL/GenBank/DDBJ databases">
        <title>Genome sequence of Pseudoalteromonas aurantia.</title>
        <authorList>
            <person name="Xie B.-B."/>
            <person name="Rong J.-C."/>
            <person name="Qin Q.-L."/>
            <person name="Zhang Y.-Z."/>
        </authorList>
    </citation>
    <scope>NUCLEOTIDE SEQUENCE [LARGE SCALE GENOMIC DNA]</scope>
    <source>
        <strain evidence="7 8">208</strain>
    </source>
</reference>
<name>A0ABR9EG03_9GAMM</name>
<dbReference type="InterPro" id="IPR003135">
    <property type="entry name" value="ATP-grasp_carboxylate-amine"/>
</dbReference>
<dbReference type="PANTHER" id="PTHR43585">
    <property type="entry name" value="FUMIPYRROLE BIOSYNTHESIS PROTEIN C"/>
    <property type="match status" value="1"/>
</dbReference>
<evidence type="ECO:0000256" key="4">
    <source>
        <dbReference type="ARBA" id="ARBA00022840"/>
    </source>
</evidence>
<gene>
    <name evidence="7" type="ORF">PAUR_a4547</name>
</gene>
<evidence type="ECO:0000256" key="2">
    <source>
        <dbReference type="ARBA" id="ARBA00022741"/>
    </source>
</evidence>
<dbReference type="EMBL" id="AQGV01000014">
    <property type="protein sequence ID" value="MBE0369938.1"/>
    <property type="molecule type" value="Genomic_DNA"/>
</dbReference>
<evidence type="ECO:0000313" key="8">
    <source>
        <dbReference type="Proteomes" id="UP000615755"/>
    </source>
</evidence>
<organism evidence="7 8">
    <name type="scientific">Pseudoalteromonas aurantia 208</name>
    <dbReference type="NCBI Taxonomy" id="1314867"/>
    <lineage>
        <taxon>Bacteria</taxon>
        <taxon>Pseudomonadati</taxon>
        <taxon>Pseudomonadota</taxon>
        <taxon>Gammaproteobacteria</taxon>
        <taxon>Alteromonadales</taxon>
        <taxon>Pseudoalteromonadaceae</taxon>
        <taxon>Pseudoalteromonas</taxon>
    </lineage>
</organism>
<dbReference type="PROSITE" id="PS50975">
    <property type="entry name" value="ATP_GRASP"/>
    <property type="match status" value="1"/>
</dbReference>
<keyword evidence="3" id="KW-0658">Purine biosynthesis</keyword>
<dbReference type="SUPFAM" id="SSF56059">
    <property type="entry name" value="Glutathione synthetase ATP-binding domain-like"/>
    <property type="match status" value="1"/>
</dbReference>
<dbReference type="Gene3D" id="3.40.50.20">
    <property type="match status" value="1"/>
</dbReference>
<dbReference type="Proteomes" id="UP000615755">
    <property type="component" value="Unassembled WGS sequence"/>
</dbReference>
<dbReference type="InterPro" id="IPR011761">
    <property type="entry name" value="ATP-grasp"/>
</dbReference>
<evidence type="ECO:0000256" key="1">
    <source>
        <dbReference type="ARBA" id="ARBA00022598"/>
    </source>
</evidence>
<protein>
    <recommendedName>
        <fullName evidence="6">ATP-grasp domain-containing protein</fullName>
    </recommendedName>
</protein>
<evidence type="ECO:0000259" key="6">
    <source>
        <dbReference type="PROSITE" id="PS50975"/>
    </source>
</evidence>